<evidence type="ECO:0000256" key="1">
    <source>
        <dbReference type="SAM" id="SignalP"/>
    </source>
</evidence>
<gene>
    <name evidence="2" type="ORF">QBC37DRAFT_454743</name>
</gene>
<dbReference type="Proteomes" id="UP001301769">
    <property type="component" value="Unassembled WGS sequence"/>
</dbReference>
<sequence length="102" mass="10487">MKLSILSIAALSGLAAAIDELCSYGGAFGTCQTTSWCNGRGGRSDVTGACPGQPANVRCCFAPRCGSGGWCDHTSARCREFGGQFLPNLCPGPTNYRCCVGA</sequence>
<keyword evidence="3" id="KW-1185">Reference proteome</keyword>
<proteinExistence type="predicted"/>
<dbReference type="AlphaFoldDB" id="A0AAN7B019"/>
<organism evidence="2 3">
    <name type="scientific">Rhypophila decipiens</name>
    <dbReference type="NCBI Taxonomy" id="261697"/>
    <lineage>
        <taxon>Eukaryota</taxon>
        <taxon>Fungi</taxon>
        <taxon>Dikarya</taxon>
        <taxon>Ascomycota</taxon>
        <taxon>Pezizomycotina</taxon>
        <taxon>Sordariomycetes</taxon>
        <taxon>Sordariomycetidae</taxon>
        <taxon>Sordariales</taxon>
        <taxon>Naviculisporaceae</taxon>
        <taxon>Rhypophila</taxon>
    </lineage>
</organism>
<feature type="signal peptide" evidence="1">
    <location>
        <begin position="1"/>
        <end position="17"/>
    </location>
</feature>
<dbReference type="EMBL" id="MU858277">
    <property type="protein sequence ID" value="KAK4207726.1"/>
    <property type="molecule type" value="Genomic_DNA"/>
</dbReference>
<name>A0AAN7B019_9PEZI</name>
<reference evidence="2" key="1">
    <citation type="journal article" date="2023" name="Mol. Phylogenet. Evol.">
        <title>Genome-scale phylogeny and comparative genomics of the fungal order Sordariales.</title>
        <authorList>
            <person name="Hensen N."/>
            <person name="Bonometti L."/>
            <person name="Westerberg I."/>
            <person name="Brannstrom I.O."/>
            <person name="Guillou S."/>
            <person name="Cros-Aarteil S."/>
            <person name="Calhoun S."/>
            <person name="Haridas S."/>
            <person name="Kuo A."/>
            <person name="Mondo S."/>
            <person name="Pangilinan J."/>
            <person name="Riley R."/>
            <person name="LaButti K."/>
            <person name="Andreopoulos B."/>
            <person name="Lipzen A."/>
            <person name="Chen C."/>
            <person name="Yan M."/>
            <person name="Daum C."/>
            <person name="Ng V."/>
            <person name="Clum A."/>
            <person name="Steindorff A."/>
            <person name="Ohm R.A."/>
            <person name="Martin F."/>
            <person name="Silar P."/>
            <person name="Natvig D.O."/>
            <person name="Lalanne C."/>
            <person name="Gautier V."/>
            <person name="Ament-Velasquez S.L."/>
            <person name="Kruys A."/>
            <person name="Hutchinson M.I."/>
            <person name="Powell A.J."/>
            <person name="Barry K."/>
            <person name="Miller A.N."/>
            <person name="Grigoriev I.V."/>
            <person name="Debuchy R."/>
            <person name="Gladieux P."/>
            <person name="Hiltunen Thoren M."/>
            <person name="Johannesson H."/>
        </authorList>
    </citation>
    <scope>NUCLEOTIDE SEQUENCE</scope>
    <source>
        <strain evidence="2">PSN293</strain>
    </source>
</reference>
<keyword evidence="1" id="KW-0732">Signal</keyword>
<feature type="chain" id="PRO_5042862196" evidence="1">
    <location>
        <begin position="18"/>
        <end position="102"/>
    </location>
</feature>
<evidence type="ECO:0000313" key="2">
    <source>
        <dbReference type="EMBL" id="KAK4207726.1"/>
    </source>
</evidence>
<protein>
    <submittedName>
        <fullName evidence="2">Uncharacterized protein</fullName>
    </submittedName>
</protein>
<reference evidence="2" key="2">
    <citation type="submission" date="2023-05" db="EMBL/GenBank/DDBJ databases">
        <authorList>
            <consortium name="Lawrence Berkeley National Laboratory"/>
            <person name="Steindorff A."/>
            <person name="Hensen N."/>
            <person name="Bonometti L."/>
            <person name="Westerberg I."/>
            <person name="Brannstrom I.O."/>
            <person name="Guillou S."/>
            <person name="Cros-Aarteil S."/>
            <person name="Calhoun S."/>
            <person name="Haridas S."/>
            <person name="Kuo A."/>
            <person name="Mondo S."/>
            <person name="Pangilinan J."/>
            <person name="Riley R."/>
            <person name="Labutti K."/>
            <person name="Andreopoulos B."/>
            <person name="Lipzen A."/>
            <person name="Chen C."/>
            <person name="Yanf M."/>
            <person name="Daum C."/>
            <person name="Ng V."/>
            <person name="Clum A."/>
            <person name="Ohm R."/>
            <person name="Martin F."/>
            <person name="Silar P."/>
            <person name="Natvig D."/>
            <person name="Lalanne C."/>
            <person name="Gautier V."/>
            <person name="Ament-Velasquez S.L."/>
            <person name="Kruys A."/>
            <person name="Hutchinson M.I."/>
            <person name="Powell A.J."/>
            <person name="Barry K."/>
            <person name="Miller A.N."/>
            <person name="Grigoriev I.V."/>
            <person name="Debuchy R."/>
            <person name="Gladieux P."/>
            <person name="Thoren M.H."/>
            <person name="Johannesson H."/>
        </authorList>
    </citation>
    <scope>NUCLEOTIDE SEQUENCE</scope>
    <source>
        <strain evidence="2">PSN293</strain>
    </source>
</reference>
<evidence type="ECO:0000313" key="3">
    <source>
        <dbReference type="Proteomes" id="UP001301769"/>
    </source>
</evidence>
<accession>A0AAN7B019</accession>
<comment type="caution">
    <text evidence="2">The sequence shown here is derived from an EMBL/GenBank/DDBJ whole genome shotgun (WGS) entry which is preliminary data.</text>
</comment>